<evidence type="ECO:0000313" key="1">
    <source>
        <dbReference type="EMBL" id="MFC4009082.1"/>
    </source>
</evidence>
<proteinExistence type="predicted"/>
<evidence type="ECO:0000313" key="2">
    <source>
        <dbReference type="Proteomes" id="UP001595851"/>
    </source>
</evidence>
<reference evidence="2" key="1">
    <citation type="journal article" date="2019" name="Int. J. Syst. Evol. Microbiol.">
        <title>The Global Catalogue of Microorganisms (GCM) 10K type strain sequencing project: providing services to taxonomists for standard genome sequencing and annotation.</title>
        <authorList>
            <consortium name="The Broad Institute Genomics Platform"/>
            <consortium name="The Broad Institute Genome Sequencing Center for Infectious Disease"/>
            <person name="Wu L."/>
            <person name="Ma J."/>
        </authorList>
    </citation>
    <scope>NUCLEOTIDE SEQUENCE [LARGE SCALE GENOMIC DNA]</scope>
    <source>
        <strain evidence="2">TBRC 1276</strain>
    </source>
</reference>
<sequence>MKITDGDPSTVGHGAFAYTWDLVGDPAGAERIAGLGVSTVTLQAAYHSVRAVTPWHPRHRIVHADHAAAYFRLRPERWRGRLRPHPPNWAVPHEDRFGAALAALTAAGLRAEAWLVLTHSSVLGRQAPDLTVRNAYGESYPYALCPAQPAVHDYALTLVREVCEQYDVPALMLEACGWLGAEHASHHEKTSGASLSACGRALLSLCLCPACRAGLAGRGLDVDELARDVRAAVDGELQRGVPAGTSLDDALGRERARALYDHRGQVIAGLVRAVAEPAGGRELLLMATDDPQVTGPDVGIDLASFDAPVDAFVLKCWGQEEAALAQVKAAAGRTGVPLVANLTVLEDGHARIPELAADLVAEGVRHLRYYHAGLGSPARLGSVRAAARLKERQC</sequence>
<name>A0ABV8G8T6_9ACTN</name>
<dbReference type="EMBL" id="JBHSBI010000008">
    <property type="protein sequence ID" value="MFC4009082.1"/>
    <property type="molecule type" value="Genomic_DNA"/>
</dbReference>
<accession>A0ABV8G8T6</accession>
<organism evidence="1 2">
    <name type="scientific">Nonomuraea purpurea</name>
    <dbReference type="NCBI Taxonomy" id="1849276"/>
    <lineage>
        <taxon>Bacteria</taxon>
        <taxon>Bacillati</taxon>
        <taxon>Actinomycetota</taxon>
        <taxon>Actinomycetes</taxon>
        <taxon>Streptosporangiales</taxon>
        <taxon>Streptosporangiaceae</taxon>
        <taxon>Nonomuraea</taxon>
    </lineage>
</organism>
<dbReference type="Proteomes" id="UP001595851">
    <property type="component" value="Unassembled WGS sequence"/>
</dbReference>
<dbReference type="RefSeq" id="WP_379529144.1">
    <property type="nucleotide sequence ID" value="NZ_JBHSBI010000008.1"/>
</dbReference>
<comment type="caution">
    <text evidence="1">The sequence shown here is derived from an EMBL/GenBank/DDBJ whole genome shotgun (WGS) entry which is preliminary data.</text>
</comment>
<evidence type="ECO:0008006" key="3">
    <source>
        <dbReference type="Google" id="ProtNLM"/>
    </source>
</evidence>
<gene>
    <name evidence="1" type="ORF">ACFOY2_17755</name>
</gene>
<keyword evidence="2" id="KW-1185">Reference proteome</keyword>
<dbReference type="Gene3D" id="3.20.20.80">
    <property type="entry name" value="Glycosidases"/>
    <property type="match status" value="1"/>
</dbReference>
<protein>
    <recommendedName>
        <fullName evidence="3">Alanine-rich protein</fullName>
    </recommendedName>
</protein>